<dbReference type="InterPro" id="IPR000792">
    <property type="entry name" value="Tscrpt_reg_LuxR_C"/>
</dbReference>
<evidence type="ECO:0000313" key="5">
    <source>
        <dbReference type="EMBL" id="NMH96167.1"/>
    </source>
</evidence>
<dbReference type="PROSITE" id="PS00622">
    <property type="entry name" value="HTH_LUXR_1"/>
    <property type="match status" value="1"/>
</dbReference>
<dbReference type="SUPFAM" id="SSF46894">
    <property type="entry name" value="C-terminal effector domain of the bipartite response regulators"/>
    <property type="match status" value="1"/>
</dbReference>
<protein>
    <submittedName>
        <fullName evidence="5">Helix-turn-helix transcriptional regulator</fullName>
    </submittedName>
</protein>
<dbReference type="InterPro" id="IPR016032">
    <property type="entry name" value="Sig_transdc_resp-reg_C-effctor"/>
</dbReference>
<dbReference type="SUPFAM" id="SSF55781">
    <property type="entry name" value="GAF domain-like"/>
    <property type="match status" value="1"/>
</dbReference>
<dbReference type="PRINTS" id="PR00038">
    <property type="entry name" value="HTHLUXR"/>
</dbReference>
<name>A0ABX1S5I5_9PSEU</name>
<dbReference type="InterPro" id="IPR036388">
    <property type="entry name" value="WH-like_DNA-bd_sf"/>
</dbReference>
<keyword evidence="3" id="KW-0804">Transcription</keyword>
<proteinExistence type="predicted"/>
<keyword evidence="1" id="KW-0805">Transcription regulation</keyword>
<keyword evidence="6" id="KW-1185">Reference proteome</keyword>
<accession>A0ABX1S5I5</accession>
<gene>
    <name evidence="5" type="ORF">HF526_02335</name>
</gene>
<dbReference type="EMBL" id="JAAXLA010000003">
    <property type="protein sequence ID" value="NMH96167.1"/>
    <property type="molecule type" value="Genomic_DNA"/>
</dbReference>
<dbReference type="PROSITE" id="PS50043">
    <property type="entry name" value="HTH_LUXR_2"/>
    <property type="match status" value="1"/>
</dbReference>
<evidence type="ECO:0000256" key="3">
    <source>
        <dbReference type="ARBA" id="ARBA00023163"/>
    </source>
</evidence>
<reference evidence="5 6" key="1">
    <citation type="submission" date="2020-04" db="EMBL/GenBank/DDBJ databases">
        <authorList>
            <person name="Klaysubun C."/>
            <person name="Duangmal K."/>
            <person name="Lipun K."/>
        </authorList>
    </citation>
    <scope>NUCLEOTIDE SEQUENCE [LARGE SCALE GENOMIC DNA]</scope>
    <source>
        <strain evidence="5 6">K10HN5</strain>
    </source>
</reference>
<sequence length="346" mass="36256">MTGRVPIEQELVVAVAELAAASIPPAQRAEALLVPLQRFFGFDAAWLALVNPDRPGHVTLGSHGCDDPVHDYLVGPVVAEDIEIAGLTRDRPPMRAADLSFPVGELQSWAECLIPAGFREGLAVGLFTDDGRHVGFLSMFTESPVPAPGTSLALLGALARSIAHAVDPVRVLSAAARIVHGAAAGTVLTRAGNALPLPGLAPSNLFAPGSPVLGVAAQHLAEGAEYVTFLVPRPVPGPAGRYVRITVLAAPSDIPTHLAGIVVASPVGELHGLTCRELEILGLLIEGWSNARIAAELVVTPRTVAAHLEHIRTKLGVPTRVRAAVRAQRAGTYIPRRLRVHRGPTT</sequence>
<evidence type="ECO:0000256" key="1">
    <source>
        <dbReference type="ARBA" id="ARBA00023015"/>
    </source>
</evidence>
<dbReference type="InterPro" id="IPR029016">
    <property type="entry name" value="GAF-like_dom_sf"/>
</dbReference>
<comment type="caution">
    <text evidence="5">The sequence shown here is derived from an EMBL/GenBank/DDBJ whole genome shotgun (WGS) entry which is preliminary data.</text>
</comment>
<evidence type="ECO:0000256" key="2">
    <source>
        <dbReference type="ARBA" id="ARBA00023125"/>
    </source>
</evidence>
<dbReference type="CDD" id="cd06170">
    <property type="entry name" value="LuxR_C_like"/>
    <property type="match status" value="1"/>
</dbReference>
<dbReference type="PANTHER" id="PTHR44688">
    <property type="entry name" value="DNA-BINDING TRANSCRIPTIONAL ACTIVATOR DEVR_DOSR"/>
    <property type="match status" value="1"/>
</dbReference>
<dbReference type="Proteomes" id="UP000820669">
    <property type="component" value="Unassembled WGS sequence"/>
</dbReference>
<organism evidence="5 6">
    <name type="scientific">Pseudonocardia acidicola</name>
    <dbReference type="NCBI Taxonomy" id="2724939"/>
    <lineage>
        <taxon>Bacteria</taxon>
        <taxon>Bacillati</taxon>
        <taxon>Actinomycetota</taxon>
        <taxon>Actinomycetes</taxon>
        <taxon>Pseudonocardiales</taxon>
        <taxon>Pseudonocardiaceae</taxon>
        <taxon>Pseudonocardia</taxon>
    </lineage>
</organism>
<evidence type="ECO:0000259" key="4">
    <source>
        <dbReference type="PROSITE" id="PS50043"/>
    </source>
</evidence>
<dbReference type="Gene3D" id="3.30.450.40">
    <property type="match status" value="1"/>
</dbReference>
<dbReference type="SMART" id="SM00421">
    <property type="entry name" value="HTH_LUXR"/>
    <property type="match status" value="1"/>
</dbReference>
<keyword evidence="2" id="KW-0238">DNA-binding</keyword>
<evidence type="ECO:0000313" key="6">
    <source>
        <dbReference type="Proteomes" id="UP000820669"/>
    </source>
</evidence>
<dbReference type="RefSeq" id="WP_169379541.1">
    <property type="nucleotide sequence ID" value="NZ_JAAXLA010000003.1"/>
</dbReference>
<dbReference type="PANTHER" id="PTHR44688:SF16">
    <property type="entry name" value="DNA-BINDING TRANSCRIPTIONAL ACTIVATOR DEVR_DOSR"/>
    <property type="match status" value="1"/>
</dbReference>
<feature type="domain" description="HTH luxR-type" evidence="4">
    <location>
        <begin position="266"/>
        <end position="331"/>
    </location>
</feature>
<dbReference type="Pfam" id="PF00196">
    <property type="entry name" value="GerE"/>
    <property type="match status" value="1"/>
</dbReference>
<dbReference type="Gene3D" id="1.10.10.10">
    <property type="entry name" value="Winged helix-like DNA-binding domain superfamily/Winged helix DNA-binding domain"/>
    <property type="match status" value="1"/>
</dbReference>